<accession>W9H2Q0</accession>
<dbReference type="GO" id="GO:0043709">
    <property type="term" value="P:cell adhesion involved in single-species biofilm formation"/>
    <property type="evidence" value="ECO:0007669"/>
    <property type="project" value="TreeGrafter"/>
</dbReference>
<dbReference type="GO" id="GO:1902201">
    <property type="term" value="P:negative regulation of bacterial-type flagellum-dependent cell motility"/>
    <property type="evidence" value="ECO:0007669"/>
    <property type="project" value="TreeGrafter"/>
</dbReference>
<dbReference type="PROSITE" id="PS50887">
    <property type="entry name" value="GGDEF"/>
    <property type="match status" value="1"/>
</dbReference>
<dbReference type="PANTHER" id="PTHR45138:SF2">
    <property type="entry name" value="DIGUANYLATE CYCLASE VDCA"/>
    <property type="match status" value="1"/>
</dbReference>
<dbReference type="InterPro" id="IPR050469">
    <property type="entry name" value="Diguanylate_Cyclase"/>
</dbReference>
<dbReference type="STRING" id="1385369.N825_37085"/>
<dbReference type="EC" id="2.7.7.65" evidence="1"/>
<reference evidence="4 5" key="1">
    <citation type="submission" date="2013-08" db="EMBL/GenBank/DDBJ databases">
        <title>The genome sequence of Skermanella stibiiresistens.</title>
        <authorList>
            <person name="Zhu W."/>
            <person name="Wang G."/>
        </authorList>
    </citation>
    <scope>NUCLEOTIDE SEQUENCE [LARGE SCALE GENOMIC DNA]</scope>
    <source>
        <strain evidence="4 5">SB22</strain>
    </source>
</reference>
<dbReference type="Gene3D" id="3.30.70.270">
    <property type="match status" value="1"/>
</dbReference>
<dbReference type="SUPFAM" id="SSF55073">
    <property type="entry name" value="Nucleotide cyclase"/>
    <property type="match status" value="1"/>
</dbReference>
<dbReference type="PATRIC" id="fig|1385369.3.peg.2720"/>
<dbReference type="EMBL" id="AVFL01000008">
    <property type="protein sequence ID" value="EWY40329.1"/>
    <property type="molecule type" value="Genomic_DNA"/>
</dbReference>
<dbReference type="Proteomes" id="UP000019486">
    <property type="component" value="Unassembled WGS sequence"/>
</dbReference>
<protein>
    <recommendedName>
        <fullName evidence="1">diguanylate cyclase</fullName>
        <ecNumber evidence="1">2.7.7.65</ecNumber>
    </recommendedName>
</protein>
<dbReference type="AlphaFoldDB" id="W9H2Q0"/>
<dbReference type="NCBIfam" id="TIGR00254">
    <property type="entry name" value="GGDEF"/>
    <property type="match status" value="1"/>
</dbReference>
<dbReference type="InterPro" id="IPR000160">
    <property type="entry name" value="GGDEF_dom"/>
</dbReference>
<feature type="coiled-coil region" evidence="2">
    <location>
        <begin position="123"/>
        <end position="150"/>
    </location>
</feature>
<dbReference type="InterPro" id="IPR029787">
    <property type="entry name" value="Nucleotide_cyclase"/>
</dbReference>
<dbReference type="GO" id="GO:0005886">
    <property type="term" value="C:plasma membrane"/>
    <property type="evidence" value="ECO:0007669"/>
    <property type="project" value="TreeGrafter"/>
</dbReference>
<evidence type="ECO:0000256" key="2">
    <source>
        <dbReference type="SAM" id="Coils"/>
    </source>
</evidence>
<evidence type="ECO:0000256" key="1">
    <source>
        <dbReference type="ARBA" id="ARBA00012528"/>
    </source>
</evidence>
<keyword evidence="2" id="KW-0175">Coiled coil</keyword>
<comment type="caution">
    <text evidence="4">The sequence shown here is derived from an EMBL/GenBank/DDBJ whole genome shotgun (WGS) entry which is preliminary data.</text>
</comment>
<sequence length="317" mass="35207">MPPTPRNFNIWYSYFSGDAPDLNRALDRMIEIGRPLTAEVMEELHGKFFSLDHEQKVVLDAGVQIQSALLQLLDLLKSCGADTDRYGNALHQFGAGLETHGLEQLRALVDAIAAETAVMAERNRKLQNQLVSSSTQMEELRRNLDIVRRESVTDSLTGLYNRRRFDVSLDEAAARATQIGRPFCLLMTDIDHFKKFNDAHGHTIGDHVLALVARTVKECTRATDTAVRYGGEEFAVILPDVRMADAVKVAEQIRKSVASKKLVNRSKNVTLGTITLSIGVSQFTRGEPLAELIKRADTALYEAKQTGRNRVVAKDSG</sequence>
<evidence type="ECO:0000259" key="3">
    <source>
        <dbReference type="PROSITE" id="PS50887"/>
    </source>
</evidence>
<name>W9H2Q0_9PROT</name>
<organism evidence="4 5">
    <name type="scientific">Skermanella stibiiresistens SB22</name>
    <dbReference type="NCBI Taxonomy" id="1385369"/>
    <lineage>
        <taxon>Bacteria</taxon>
        <taxon>Pseudomonadati</taxon>
        <taxon>Pseudomonadota</taxon>
        <taxon>Alphaproteobacteria</taxon>
        <taxon>Rhodospirillales</taxon>
        <taxon>Azospirillaceae</taxon>
        <taxon>Skermanella</taxon>
    </lineage>
</organism>
<gene>
    <name evidence="4" type="ORF">N825_37085</name>
</gene>
<dbReference type="FunFam" id="3.30.70.270:FF:000001">
    <property type="entry name" value="Diguanylate cyclase domain protein"/>
    <property type="match status" value="1"/>
</dbReference>
<dbReference type="Pfam" id="PF00990">
    <property type="entry name" value="GGDEF"/>
    <property type="match status" value="1"/>
</dbReference>
<dbReference type="PANTHER" id="PTHR45138">
    <property type="entry name" value="REGULATORY COMPONENTS OF SENSORY TRANSDUCTION SYSTEM"/>
    <property type="match status" value="1"/>
</dbReference>
<proteinExistence type="predicted"/>
<dbReference type="InterPro" id="IPR043128">
    <property type="entry name" value="Rev_trsase/Diguanyl_cyclase"/>
</dbReference>
<keyword evidence="5" id="KW-1185">Reference proteome</keyword>
<dbReference type="GO" id="GO:0052621">
    <property type="term" value="F:diguanylate cyclase activity"/>
    <property type="evidence" value="ECO:0007669"/>
    <property type="project" value="UniProtKB-EC"/>
</dbReference>
<dbReference type="SMART" id="SM00267">
    <property type="entry name" value="GGDEF"/>
    <property type="match status" value="1"/>
</dbReference>
<evidence type="ECO:0000313" key="5">
    <source>
        <dbReference type="Proteomes" id="UP000019486"/>
    </source>
</evidence>
<feature type="domain" description="GGDEF" evidence="3">
    <location>
        <begin position="181"/>
        <end position="316"/>
    </location>
</feature>
<dbReference type="CDD" id="cd01949">
    <property type="entry name" value="GGDEF"/>
    <property type="match status" value="1"/>
</dbReference>
<evidence type="ECO:0000313" key="4">
    <source>
        <dbReference type="EMBL" id="EWY40329.1"/>
    </source>
</evidence>